<keyword evidence="2 4" id="KW-0238">DNA-binding</keyword>
<evidence type="ECO:0000256" key="3">
    <source>
        <dbReference type="ARBA" id="ARBA00023163"/>
    </source>
</evidence>
<dbReference type="GO" id="GO:0003700">
    <property type="term" value="F:DNA-binding transcription factor activity"/>
    <property type="evidence" value="ECO:0007669"/>
    <property type="project" value="TreeGrafter"/>
</dbReference>
<dbReference type="EMBL" id="CP038149">
    <property type="protein sequence ID" value="QBQ99334.1"/>
    <property type="molecule type" value="Genomic_DNA"/>
</dbReference>
<feature type="region of interest" description="Disordered" evidence="5">
    <location>
        <begin position="23"/>
        <end position="60"/>
    </location>
</feature>
<evidence type="ECO:0000256" key="4">
    <source>
        <dbReference type="PROSITE-ProRule" id="PRU00335"/>
    </source>
</evidence>
<sequence length="253" mass="28060">MHHYKLEHDAHCSTWEANLMAAKPTTDDSGKKNGHQDALADRRPDVPVEPQAGDTSRSLTGRGRNTVARILASAIEIFVAEGYGGLSMRKVAANAGLALSNLQHYFPTREDLFAAIIAETIAEYSRNYDNLRTDSSLSPEARLEKLVRLLIEDGKQPRTQSLFVNFWALAQTQEFARRSMEEGYMFQRRMIGGFVADVNPQLTPLVLARRAALITGQIEGLLVLIPQRNRFPSDIKGIEDEAVKAILAVATMP</sequence>
<dbReference type="InterPro" id="IPR001647">
    <property type="entry name" value="HTH_TetR"/>
</dbReference>
<dbReference type="PRINTS" id="PR00455">
    <property type="entry name" value="HTHTETR"/>
</dbReference>
<name>A0A4P7CYM3_9BURK</name>
<evidence type="ECO:0000259" key="6">
    <source>
        <dbReference type="PROSITE" id="PS50977"/>
    </source>
</evidence>
<dbReference type="AlphaFoldDB" id="A0A4P7CYM3"/>
<dbReference type="OrthoDB" id="8586619at2"/>
<dbReference type="RefSeq" id="WP_134751984.1">
    <property type="nucleotide sequence ID" value="NZ_CP038149.1"/>
</dbReference>
<evidence type="ECO:0000256" key="5">
    <source>
        <dbReference type="SAM" id="MobiDB-lite"/>
    </source>
</evidence>
<proteinExistence type="predicted"/>
<dbReference type="PANTHER" id="PTHR30055">
    <property type="entry name" value="HTH-TYPE TRANSCRIPTIONAL REGULATOR RUTR"/>
    <property type="match status" value="1"/>
</dbReference>
<evidence type="ECO:0000313" key="8">
    <source>
        <dbReference type="Proteomes" id="UP000295727"/>
    </source>
</evidence>
<dbReference type="Gene3D" id="1.10.357.10">
    <property type="entry name" value="Tetracycline Repressor, domain 2"/>
    <property type="match status" value="1"/>
</dbReference>
<feature type="domain" description="HTH tetR-type" evidence="6">
    <location>
        <begin position="64"/>
        <end position="124"/>
    </location>
</feature>
<feature type="compositionally biased region" description="Basic and acidic residues" evidence="5">
    <location>
        <begin position="25"/>
        <end position="46"/>
    </location>
</feature>
<accession>A0A4P7CYM3</accession>
<dbReference type="InterPro" id="IPR009057">
    <property type="entry name" value="Homeodomain-like_sf"/>
</dbReference>
<dbReference type="PANTHER" id="PTHR30055:SF234">
    <property type="entry name" value="HTH-TYPE TRANSCRIPTIONAL REGULATOR BETI"/>
    <property type="match status" value="1"/>
</dbReference>
<reference evidence="7 8" key="1">
    <citation type="submission" date="2019-03" db="EMBL/GenBank/DDBJ databases">
        <title>Paraburkholderia sp. 7MH5, isolated from subtropical forest soil.</title>
        <authorList>
            <person name="Gao Z.-H."/>
            <person name="Qiu L.-H."/>
        </authorList>
    </citation>
    <scope>NUCLEOTIDE SEQUENCE [LARGE SCALE GENOMIC DNA]</scope>
    <source>
        <strain evidence="7 8">7MH5</strain>
    </source>
</reference>
<dbReference type="Proteomes" id="UP000295727">
    <property type="component" value="Chromosome 2"/>
</dbReference>
<keyword evidence="8" id="KW-1185">Reference proteome</keyword>
<dbReference type="SUPFAM" id="SSF46689">
    <property type="entry name" value="Homeodomain-like"/>
    <property type="match status" value="1"/>
</dbReference>
<dbReference type="Pfam" id="PF00440">
    <property type="entry name" value="TetR_N"/>
    <property type="match status" value="1"/>
</dbReference>
<dbReference type="InterPro" id="IPR050109">
    <property type="entry name" value="HTH-type_TetR-like_transc_reg"/>
</dbReference>
<keyword evidence="3" id="KW-0804">Transcription</keyword>
<dbReference type="KEGG" id="ppai:E1956_19240"/>
<dbReference type="GO" id="GO:0000976">
    <property type="term" value="F:transcription cis-regulatory region binding"/>
    <property type="evidence" value="ECO:0007669"/>
    <property type="project" value="TreeGrafter"/>
</dbReference>
<evidence type="ECO:0000256" key="2">
    <source>
        <dbReference type="ARBA" id="ARBA00023125"/>
    </source>
</evidence>
<evidence type="ECO:0000256" key="1">
    <source>
        <dbReference type="ARBA" id="ARBA00023015"/>
    </source>
</evidence>
<feature type="DNA-binding region" description="H-T-H motif" evidence="4">
    <location>
        <begin position="87"/>
        <end position="106"/>
    </location>
</feature>
<gene>
    <name evidence="7" type="ORF">E1956_19240</name>
</gene>
<protein>
    <submittedName>
        <fullName evidence="7">TetR/AcrR family transcriptional regulator</fullName>
    </submittedName>
</protein>
<keyword evidence="1" id="KW-0805">Transcription regulation</keyword>
<evidence type="ECO:0000313" key="7">
    <source>
        <dbReference type="EMBL" id="QBQ99334.1"/>
    </source>
</evidence>
<dbReference type="PROSITE" id="PS50977">
    <property type="entry name" value="HTH_TETR_2"/>
    <property type="match status" value="1"/>
</dbReference>
<organism evidence="7 8">
    <name type="scientific">Paraburkholderia pallida</name>
    <dbReference type="NCBI Taxonomy" id="2547399"/>
    <lineage>
        <taxon>Bacteria</taxon>
        <taxon>Pseudomonadati</taxon>
        <taxon>Pseudomonadota</taxon>
        <taxon>Betaproteobacteria</taxon>
        <taxon>Burkholderiales</taxon>
        <taxon>Burkholderiaceae</taxon>
        <taxon>Paraburkholderia</taxon>
    </lineage>
</organism>